<evidence type="ECO:0000313" key="7">
    <source>
        <dbReference type="EMBL" id="PRY78014.1"/>
    </source>
</evidence>
<feature type="transmembrane region" description="Helical" evidence="5">
    <location>
        <begin position="269"/>
        <end position="289"/>
    </location>
</feature>
<dbReference type="Pfam" id="PF00999">
    <property type="entry name" value="Na_H_Exchanger"/>
    <property type="match status" value="1"/>
</dbReference>
<evidence type="ECO:0000256" key="2">
    <source>
        <dbReference type="ARBA" id="ARBA00022692"/>
    </source>
</evidence>
<dbReference type="RefSeq" id="WP_106195545.1">
    <property type="nucleotide sequence ID" value="NZ_PVTO01000027.1"/>
</dbReference>
<organism evidence="7 8">
    <name type="scientific">Alkalibacterium olivapovliticus</name>
    <dbReference type="NCBI Taxonomy" id="99907"/>
    <lineage>
        <taxon>Bacteria</taxon>
        <taxon>Bacillati</taxon>
        <taxon>Bacillota</taxon>
        <taxon>Bacilli</taxon>
        <taxon>Lactobacillales</taxon>
        <taxon>Carnobacteriaceae</taxon>
        <taxon>Alkalibacterium</taxon>
    </lineage>
</organism>
<dbReference type="InterPro" id="IPR051843">
    <property type="entry name" value="CPA1_transporter"/>
</dbReference>
<evidence type="ECO:0000259" key="6">
    <source>
        <dbReference type="Pfam" id="PF00999"/>
    </source>
</evidence>
<dbReference type="PANTHER" id="PTHR31102">
    <property type="match status" value="1"/>
</dbReference>
<keyword evidence="3 5" id="KW-1133">Transmembrane helix</keyword>
<proteinExistence type="predicted"/>
<dbReference type="GO" id="GO:0016020">
    <property type="term" value="C:membrane"/>
    <property type="evidence" value="ECO:0007669"/>
    <property type="project" value="UniProtKB-SubCell"/>
</dbReference>
<keyword evidence="8" id="KW-1185">Reference proteome</keyword>
<feature type="domain" description="Cation/H+ exchanger transmembrane" evidence="6">
    <location>
        <begin position="7"/>
        <end position="373"/>
    </location>
</feature>
<sequence>MLTGIGLILIVGYIGGKLVSRLKLPPLIGMLLVGIVIGPYVLDLLESDLLMVSQDIRTFALIIILMRAGLGIKKDQIKQVGSIALRISSIPCILEGLTITGLAYYLLNFSFAEAGMLGFIIAAVSPAVVVPSMLDLKEKKYGEDKQIPTLLLAGTSIDDVFAITLFTFFLGLGTSGQYSSILFELAFIPFSIIAGVLGGAVIAIAAVYLFKRFDKKYVEKLLILIAVSILFVEWGEHVGIASLLGVMTLGFILFEKIPKHTEQFTKSLAGLWIFLQILLFALVGAEVNIEVARDAGIMGLLIIALGLIGRSAGVWIATLNTELNTKERIFCMIAYTPKATVQAAMGGIPLAMGAEQGATILALAVLSIAVTAPLGAAAIYASAPKLLNQG</sequence>
<feature type="transmembrane region" description="Helical" evidence="5">
    <location>
        <begin position="24"/>
        <end position="42"/>
    </location>
</feature>
<keyword evidence="4 5" id="KW-0472">Membrane</keyword>
<dbReference type="InterPro" id="IPR006153">
    <property type="entry name" value="Cation/H_exchanger_TM"/>
</dbReference>
<feature type="transmembrane region" description="Helical" evidence="5">
    <location>
        <begin position="217"/>
        <end position="234"/>
    </location>
</feature>
<protein>
    <submittedName>
        <fullName evidence="7">NhaP-type Na+/H+ or K+/H+ antiporter</fullName>
    </submittedName>
</protein>
<dbReference type="Proteomes" id="UP000238205">
    <property type="component" value="Unassembled WGS sequence"/>
</dbReference>
<dbReference type="GO" id="GO:1902600">
    <property type="term" value="P:proton transmembrane transport"/>
    <property type="evidence" value="ECO:0007669"/>
    <property type="project" value="InterPro"/>
</dbReference>
<evidence type="ECO:0000313" key="8">
    <source>
        <dbReference type="Proteomes" id="UP000238205"/>
    </source>
</evidence>
<dbReference type="PANTHER" id="PTHR31102:SF1">
    <property type="entry name" value="CATION_H+ EXCHANGER DOMAIN-CONTAINING PROTEIN"/>
    <property type="match status" value="1"/>
</dbReference>
<comment type="caution">
    <text evidence="7">The sequence shown here is derived from an EMBL/GenBank/DDBJ whole genome shotgun (WGS) entry which is preliminary data.</text>
</comment>
<accession>A0A2T0VZR9</accession>
<name>A0A2T0VZR9_9LACT</name>
<dbReference type="OrthoDB" id="9790604at2"/>
<evidence type="ECO:0000256" key="1">
    <source>
        <dbReference type="ARBA" id="ARBA00004141"/>
    </source>
</evidence>
<feature type="transmembrane region" description="Helical" evidence="5">
    <location>
        <begin position="185"/>
        <end position="210"/>
    </location>
</feature>
<gene>
    <name evidence="7" type="ORF">CLV38_1273</name>
</gene>
<evidence type="ECO:0000256" key="4">
    <source>
        <dbReference type="ARBA" id="ARBA00023136"/>
    </source>
</evidence>
<evidence type="ECO:0000256" key="3">
    <source>
        <dbReference type="ARBA" id="ARBA00022989"/>
    </source>
</evidence>
<dbReference type="EMBL" id="PVTO01000027">
    <property type="protein sequence ID" value="PRY78014.1"/>
    <property type="molecule type" value="Genomic_DNA"/>
</dbReference>
<feature type="transmembrane region" description="Helical" evidence="5">
    <location>
        <begin position="54"/>
        <end position="72"/>
    </location>
</feature>
<dbReference type="Gene3D" id="1.20.1530.20">
    <property type="match status" value="1"/>
</dbReference>
<reference evidence="7 8" key="1">
    <citation type="submission" date="2018-03" db="EMBL/GenBank/DDBJ databases">
        <title>Genomic Encyclopedia of Archaeal and Bacterial Type Strains, Phase II (KMG-II): from individual species to whole genera.</title>
        <authorList>
            <person name="Goeker M."/>
        </authorList>
    </citation>
    <scope>NUCLEOTIDE SEQUENCE [LARGE SCALE GENOMIC DNA]</scope>
    <source>
        <strain evidence="7 8">DSM 13175</strain>
    </source>
</reference>
<feature type="transmembrane region" description="Helical" evidence="5">
    <location>
        <begin position="358"/>
        <end position="381"/>
    </location>
</feature>
<comment type="subcellular location">
    <subcellularLocation>
        <location evidence="1">Membrane</location>
        <topology evidence="1">Multi-pass membrane protein</topology>
    </subcellularLocation>
</comment>
<feature type="transmembrane region" description="Helical" evidence="5">
    <location>
        <begin position="150"/>
        <end position="173"/>
    </location>
</feature>
<feature type="transmembrane region" description="Helical" evidence="5">
    <location>
        <begin position="329"/>
        <end position="352"/>
    </location>
</feature>
<evidence type="ECO:0000256" key="5">
    <source>
        <dbReference type="SAM" id="Phobius"/>
    </source>
</evidence>
<feature type="transmembrane region" description="Helical" evidence="5">
    <location>
        <begin position="295"/>
        <end position="317"/>
    </location>
</feature>
<dbReference type="GO" id="GO:0015297">
    <property type="term" value="F:antiporter activity"/>
    <property type="evidence" value="ECO:0007669"/>
    <property type="project" value="InterPro"/>
</dbReference>
<keyword evidence="2 5" id="KW-0812">Transmembrane</keyword>
<feature type="transmembrane region" description="Helical" evidence="5">
    <location>
        <begin position="111"/>
        <end position="130"/>
    </location>
</feature>
<dbReference type="InterPro" id="IPR038770">
    <property type="entry name" value="Na+/solute_symporter_sf"/>
</dbReference>
<dbReference type="AlphaFoldDB" id="A0A2T0VZR9"/>
<feature type="transmembrane region" description="Helical" evidence="5">
    <location>
        <begin position="84"/>
        <end position="105"/>
    </location>
</feature>